<feature type="chain" id="PRO_5007437957" evidence="2">
    <location>
        <begin position="17"/>
        <end position="781"/>
    </location>
</feature>
<dbReference type="Gene3D" id="1.20.930.40">
    <property type="entry name" value="Transferrin receptor-like, dimerisation domain"/>
    <property type="match status" value="1"/>
</dbReference>
<dbReference type="AlphaFoldDB" id="A0A0V0J7R4"/>
<feature type="domain" description="Transferrin receptor-like dimerisation" evidence="3">
    <location>
        <begin position="643"/>
        <end position="756"/>
    </location>
</feature>
<accession>A0A0V0J7R4</accession>
<dbReference type="SUPFAM" id="SSF52025">
    <property type="entry name" value="PA domain"/>
    <property type="match status" value="1"/>
</dbReference>
<dbReference type="InterPro" id="IPR007365">
    <property type="entry name" value="TFR-like_dimer_dom"/>
</dbReference>
<gene>
    <name evidence="5" type="primary">FOLH1</name>
    <name evidence="5" type="ORF">TR126972</name>
</gene>
<keyword evidence="2" id="KW-0732">Signal</keyword>
<evidence type="ECO:0000259" key="3">
    <source>
        <dbReference type="Pfam" id="PF04253"/>
    </source>
</evidence>
<keyword evidence="5" id="KW-0121">Carboxypeptidase</keyword>
<feature type="domain" description="Peptidase M28" evidence="4">
    <location>
        <begin position="371"/>
        <end position="569"/>
    </location>
</feature>
<evidence type="ECO:0000256" key="2">
    <source>
        <dbReference type="SAM" id="SignalP"/>
    </source>
</evidence>
<dbReference type="InterPro" id="IPR007484">
    <property type="entry name" value="Peptidase_M28"/>
</dbReference>
<dbReference type="InterPro" id="IPR036757">
    <property type="entry name" value="TFR-like_dimer_dom_sf"/>
</dbReference>
<protein>
    <submittedName>
        <fullName evidence="5">Glutamate carboxypeptidase 2</fullName>
    </submittedName>
</protein>
<dbReference type="FunFam" id="3.40.630.10:FF:000101">
    <property type="entry name" value="N-acetylated alpha-linked acidic dipeptidase like 1"/>
    <property type="match status" value="1"/>
</dbReference>
<keyword evidence="5" id="KW-0378">Hydrolase</keyword>
<feature type="signal peptide" evidence="2">
    <location>
        <begin position="1"/>
        <end position="16"/>
    </location>
</feature>
<dbReference type="GO" id="GO:0004180">
    <property type="term" value="F:carboxypeptidase activity"/>
    <property type="evidence" value="ECO:0007669"/>
    <property type="project" value="UniProtKB-KW"/>
</dbReference>
<dbReference type="InterPro" id="IPR046450">
    <property type="entry name" value="PA_dom_sf"/>
</dbReference>
<evidence type="ECO:0000313" key="5">
    <source>
        <dbReference type="EMBL" id="JAP61114.1"/>
    </source>
</evidence>
<dbReference type="Gene3D" id="3.40.630.10">
    <property type="entry name" value="Zn peptidases"/>
    <property type="match status" value="1"/>
</dbReference>
<keyword evidence="5" id="KW-0645">Protease</keyword>
<dbReference type="SUPFAM" id="SSF53187">
    <property type="entry name" value="Zn-dependent exopeptidases"/>
    <property type="match status" value="1"/>
</dbReference>
<dbReference type="PANTHER" id="PTHR10404:SF46">
    <property type="entry name" value="VACUOLAR PROTEIN SORTING-ASSOCIATED PROTEIN 70"/>
    <property type="match status" value="1"/>
</dbReference>
<evidence type="ECO:0000256" key="1">
    <source>
        <dbReference type="ARBA" id="ARBA00005634"/>
    </source>
</evidence>
<proteinExistence type="inferred from homology"/>
<dbReference type="PANTHER" id="PTHR10404">
    <property type="entry name" value="N-ACETYLATED-ALPHA-LINKED ACIDIC DIPEPTIDASE"/>
    <property type="match status" value="1"/>
</dbReference>
<reference evidence="5" key="1">
    <citation type="submission" date="2016-01" db="EMBL/GenBank/DDBJ databases">
        <title>Reference transcriptome for the parasite Schistocephalus solidus: insights into the molecular evolution of parasitism.</title>
        <authorList>
            <person name="Hebert F.O."/>
            <person name="Grambauer S."/>
            <person name="Barber I."/>
            <person name="Landry C.R."/>
            <person name="Aubin-Horth N."/>
        </authorList>
    </citation>
    <scope>NUCLEOTIDE SEQUENCE</scope>
</reference>
<dbReference type="Pfam" id="PF04253">
    <property type="entry name" value="TFR_dimer"/>
    <property type="match status" value="1"/>
</dbReference>
<dbReference type="Pfam" id="PF04389">
    <property type="entry name" value="Peptidase_M28"/>
    <property type="match status" value="1"/>
</dbReference>
<comment type="similarity">
    <text evidence="1">Belongs to the peptidase M28 family. M28B subfamily.</text>
</comment>
<dbReference type="SUPFAM" id="SSF47672">
    <property type="entry name" value="Transferrin receptor-like dimerisation domain"/>
    <property type="match status" value="1"/>
</dbReference>
<organism evidence="5">
    <name type="scientific">Schistocephalus solidus</name>
    <name type="common">Tapeworm</name>
    <dbReference type="NCBI Taxonomy" id="70667"/>
    <lineage>
        <taxon>Eukaryota</taxon>
        <taxon>Metazoa</taxon>
        <taxon>Spiralia</taxon>
        <taxon>Lophotrochozoa</taxon>
        <taxon>Platyhelminthes</taxon>
        <taxon>Cestoda</taxon>
        <taxon>Eucestoda</taxon>
        <taxon>Diphyllobothriidea</taxon>
        <taxon>Diphyllobothriidae</taxon>
        <taxon>Schistocephalus</taxon>
    </lineage>
</organism>
<evidence type="ECO:0000259" key="4">
    <source>
        <dbReference type="Pfam" id="PF04389"/>
    </source>
</evidence>
<name>A0A0V0J7R4_SCHSO</name>
<sequence length="781" mass="85839">MLTILASVGWPLLTVCVSVFSLPNLATNANWNDFYLDASKNISGDFVAQQLSLFAGWHVHEAGSMPNNLLAAQIVSDWRRWNWPVVRLVNFSVRLPQGPLISGPWNRIALVDATTNKTLHVMKNFVNVKVTEKLHMRNDTCASEVFPGRPGDNCTAYRFPAYIAYSRPGAALGRPVFINYGRTSDFKTFSASHPRAGDLCSRDVVVVVRQGWTGFSSKLSALVDFCRGVKPPECSAEQCLPSAMLIYPDPADAVPPSGAIFPEGIGLPGDAPIFRTASMAQLGGGDAQTPFLPAIEEVYKTEDFEKATLMTIPVQSISYNDAEKIFETMTGPPVPRDWSPCMPRFLGPSGSTKVDLVVENVIPQNTSTITNVVGVIPGSSNEADQYIIFGNHRDAWVQGASDPGSGTAILQAVAFALGTAYSKGWRPLRTVILASWDAEEIGLIGSTETTELWREELNHRAVIYLNQDCPIKGNATFNGRTDQLLADALLASAAEVYLDPPANRSLLDYWRELQGKAHGYLPDTLPPLGSTDHVPFQYKLGVPSMYPEFRPAYPMFDAPSYHSEYDSVEMAVKFTDPPSVTGELLPLHRLLAKLILNLIFRFSSSPVLPISASTLASSLNRSWVEFERFAYSQIPDIRTHGIKLEYVSSKIARLIDSSHSFELWTRKTETGNPRCLFVLNNILAKLSRHFILTFGDTAPRHVLIDASYATSHEKSYFPSLKKAVQKLAASNSTKDLKQLKLELSILTTALESAANWMLGGVVGLENLLNGCGTPLSFPRDF</sequence>
<dbReference type="Gene3D" id="3.50.30.30">
    <property type="match status" value="1"/>
</dbReference>
<dbReference type="InterPro" id="IPR039373">
    <property type="entry name" value="Peptidase_M28B"/>
</dbReference>
<dbReference type="EMBL" id="GEEE01018238">
    <property type="protein sequence ID" value="JAP44987.1"/>
    <property type="molecule type" value="Transcribed_RNA"/>
</dbReference>
<dbReference type="EMBL" id="GEEE01002111">
    <property type="protein sequence ID" value="JAP61114.1"/>
    <property type="molecule type" value="Transcribed_RNA"/>
</dbReference>